<keyword evidence="1" id="KW-1133">Transmembrane helix</keyword>
<evidence type="ECO:0000256" key="1">
    <source>
        <dbReference type="SAM" id="Phobius"/>
    </source>
</evidence>
<accession>A0A401LEN4</accession>
<evidence type="ECO:0000313" key="2">
    <source>
        <dbReference type="EMBL" id="GCB30037.1"/>
    </source>
</evidence>
<feature type="transmembrane region" description="Helical" evidence="1">
    <location>
        <begin position="7"/>
        <end position="28"/>
    </location>
</feature>
<keyword evidence="1" id="KW-0812">Transmembrane</keyword>
<dbReference type="EMBL" id="BHVZ01000005">
    <property type="protein sequence ID" value="GCB30037.1"/>
    <property type="molecule type" value="Genomic_DNA"/>
</dbReference>
<dbReference type="Proteomes" id="UP000287361">
    <property type="component" value="Unassembled WGS sequence"/>
</dbReference>
<keyword evidence="3" id="KW-1185">Reference proteome</keyword>
<name>A0A401LEN4_9FIRM</name>
<proteinExistence type="predicted"/>
<gene>
    <name evidence="2" type="ORF">KGMB03357_16980</name>
</gene>
<comment type="caution">
    <text evidence="2">The sequence shown here is derived from an EMBL/GenBank/DDBJ whole genome shotgun (WGS) entry which is preliminary data.</text>
</comment>
<feature type="transmembrane region" description="Helical" evidence="1">
    <location>
        <begin position="34"/>
        <end position="55"/>
    </location>
</feature>
<evidence type="ECO:0000313" key="3">
    <source>
        <dbReference type="Proteomes" id="UP000287361"/>
    </source>
</evidence>
<protein>
    <submittedName>
        <fullName evidence="2">Uncharacterized protein</fullName>
    </submittedName>
</protein>
<reference evidence="2 3" key="1">
    <citation type="submission" date="2018-10" db="EMBL/GenBank/DDBJ databases">
        <title>Draft Genome Sequence of Anaerotignum sp. KCTC 15736.</title>
        <authorList>
            <person name="Choi S.H."/>
            <person name="Kim J.S."/>
            <person name="Kang S.W."/>
            <person name="Lee J.S."/>
            <person name="Park S.H."/>
        </authorList>
    </citation>
    <scope>NUCLEOTIDE SEQUENCE [LARGE SCALE GENOMIC DNA]</scope>
    <source>
        <strain evidence="2 3">KCTC 15736</strain>
    </source>
</reference>
<keyword evidence="1" id="KW-0472">Membrane</keyword>
<dbReference type="AlphaFoldDB" id="A0A401LEN4"/>
<organism evidence="2 3">
    <name type="scientific">Anaerotignum faecicola</name>
    <dbReference type="NCBI Taxonomy" id="2358141"/>
    <lineage>
        <taxon>Bacteria</taxon>
        <taxon>Bacillati</taxon>
        <taxon>Bacillota</taxon>
        <taxon>Clostridia</taxon>
        <taxon>Lachnospirales</taxon>
        <taxon>Anaerotignaceae</taxon>
        <taxon>Anaerotignum</taxon>
    </lineage>
</organism>
<sequence length="56" mass="5960">MDNKKIILNIVKLIFALIIGGVMGAKLLTSGSEILIIAFFVLCVIGGIILSCINIK</sequence>